<evidence type="ECO:0000313" key="3">
    <source>
        <dbReference type="EMBL" id="AKJ96363.1"/>
    </source>
</evidence>
<sequence length="135" mass="14450">MRLFRVLLPFLLCLPLAAGAQPTFDAPPERSTDGGFTLAWEADAPVVLEQASGPDHADARILYQGGDSSTVISGLPDGDYRFRLRAADADPDAWADQAMVSVEHHSLARAFGFFAVGAVVFLVLIGAILRGRPRS</sequence>
<feature type="chain" id="PRO_5002553702" description="Fibronectin type III domain-containing protein" evidence="2">
    <location>
        <begin position="21"/>
        <end position="135"/>
    </location>
</feature>
<dbReference type="RefSeq" id="WP_018144913.1">
    <property type="nucleotide sequence ID" value="NZ_CP011367.1"/>
</dbReference>
<dbReference type="OrthoDB" id="982755at2"/>
<evidence type="ECO:0000313" key="4">
    <source>
        <dbReference type="Proteomes" id="UP000064201"/>
    </source>
</evidence>
<dbReference type="PATRIC" id="fig|106634.4.peg.2808"/>
<dbReference type="STRING" id="106634.TVD_13760"/>
<evidence type="ECO:0000256" key="1">
    <source>
        <dbReference type="SAM" id="Phobius"/>
    </source>
</evidence>
<dbReference type="Proteomes" id="UP000064201">
    <property type="component" value="Chromosome"/>
</dbReference>
<accession>A0A0G3G542</accession>
<proteinExistence type="predicted"/>
<keyword evidence="4" id="KW-1185">Reference proteome</keyword>
<evidence type="ECO:0008006" key="5">
    <source>
        <dbReference type="Google" id="ProtNLM"/>
    </source>
</evidence>
<keyword evidence="1" id="KW-1133">Transmembrane helix</keyword>
<dbReference type="EMBL" id="CP011367">
    <property type="protein sequence ID" value="AKJ96363.1"/>
    <property type="molecule type" value="Genomic_DNA"/>
</dbReference>
<evidence type="ECO:0000256" key="2">
    <source>
        <dbReference type="SAM" id="SignalP"/>
    </source>
</evidence>
<feature type="transmembrane region" description="Helical" evidence="1">
    <location>
        <begin position="110"/>
        <end position="129"/>
    </location>
</feature>
<name>A0A0G3G542_9GAMM</name>
<keyword evidence="2" id="KW-0732">Signal</keyword>
<keyword evidence="1" id="KW-0812">Transmembrane</keyword>
<organism evidence="3 4">
    <name type="scientific">Thioalkalivibrio versutus</name>
    <dbReference type="NCBI Taxonomy" id="106634"/>
    <lineage>
        <taxon>Bacteria</taxon>
        <taxon>Pseudomonadati</taxon>
        <taxon>Pseudomonadota</taxon>
        <taxon>Gammaproteobacteria</taxon>
        <taxon>Chromatiales</taxon>
        <taxon>Ectothiorhodospiraceae</taxon>
        <taxon>Thioalkalivibrio</taxon>
    </lineage>
</organism>
<protein>
    <recommendedName>
        <fullName evidence="5">Fibronectin type III domain-containing protein</fullName>
    </recommendedName>
</protein>
<dbReference type="AlphaFoldDB" id="A0A0G3G542"/>
<dbReference type="KEGG" id="tvr:TVD_13760"/>
<reference evidence="3 4" key="1">
    <citation type="submission" date="2015-04" db="EMBL/GenBank/DDBJ databases">
        <title>Complete Sequence for the Genome of the Thioalkalivibrio versutus D301.</title>
        <authorList>
            <person name="Mu T."/>
            <person name="Zhou J."/>
            <person name="Xu X."/>
        </authorList>
    </citation>
    <scope>NUCLEOTIDE SEQUENCE [LARGE SCALE GENOMIC DNA]</scope>
    <source>
        <strain evidence="3 4">D301</strain>
    </source>
</reference>
<gene>
    <name evidence="3" type="ORF">TVD_13760</name>
</gene>
<keyword evidence="1" id="KW-0472">Membrane</keyword>
<feature type="signal peptide" evidence="2">
    <location>
        <begin position="1"/>
        <end position="20"/>
    </location>
</feature>